<comment type="cofactor">
    <cofactor evidence="7 8">
        <name>Zn(2+)</name>
        <dbReference type="ChEBI" id="CHEBI:29105"/>
    </cofactor>
    <text evidence="7 8">Binds 1 zinc ion per subunit.</text>
</comment>
<feature type="binding site" evidence="7">
    <location>
        <position position="275"/>
    </location>
    <ligand>
        <name>Zn(2+)</name>
        <dbReference type="ChEBI" id="CHEBI:29105"/>
        <note>catalytic</note>
    </ligand>
</feature>
<evidence type="ECO:0000256" key="9">
    <source>
        <dbReference type="SAM" id="Phobius"/>
    </source>
</evidence>
<dbReference type="GO" id="GO:0004222">
    <property type="term" value="F:metalloendopeptidase activity"/>
    <property type="evidence" value="ECO:0007669"/>
    <property type="project" value="InterPro"/>
</dbReference>
<keyword evidence="2 7" id="KW-0479">Metal-binding</keyword>
<comment type="similarity">
    <text evidence="8">Belongs to the peptidase M48 family.</text>
</comment>
<feature type="transmembrane region" description="Helical" evidence="9">
    <location>
        <begin position="148"/>
        <end position="166"/>
    </location>
</feature>
<keyword evidence="3 8" id="KW-0378">Hydrolase</keyword>
<evidence type="ECO:0000313" key="12">
    <source>
        <dbReference type="EMBL" id="WNR43988.1"/>
    </source>
</evidence>
<evidence type="ECO:0000259" key="11">
    <source>
        <dbReference type="Pfam" id="PF16491"/>
    </source>
</evidence>
<dbReference type="RefSeq" id="WP_314799113.1">
    <property type="nucleotide sequence ID" value="NZ_CP130319.1"/>
</dbReference>
<evidence type="ECO:0000256" key="7">
    <source>
        <dbReference type="PIRSR" id="PIRSR627057-2"/>
    </source>
</evidence>
<name>A0AA96LMW5_9BACL</name>
<dbReference type="KEGG" id="proo:MJB10_23300"/>
<feature type="active site" description="Proton donor" evidence="6">
    <location>
        <position position="359"/>
    </location>
</feature>
<dbReference type="EMBL" id="CP130319">
    <property type="protein sequence ID" value="WNR43988.1"/>
    <property type="molecule type" value="Genomic_DNA"/>
</dbReference>
<organism evidence="12 13">
    <name type="scientific">Paenibacillus roseopurpureus</name>
    <dbReference type="NCBI Taxonomy" id="2918901"/>
    <lineage>
        <taxon>Bacteria</taxon>
        <taxon>Bacillati</taxon>
        <taxon>Bacillota</taxon>
        <taxon>Bacilli</taxon>
        <taxon>Bacillales</taxon>
        <taxon>Paenibacillaceae</taxon>
        <taxon>Paenibacillus</taxon>
    </lineage>
</organism>
<keyword evidence="9" id="KW-0812">Transmembrane</keyword>
<dbReference type="InterPro" id="IPR032456">
    <property type="entry name" value="Peptidase_M48_N"/>
</dbReference>
<dbReference type="InterPro" id="IPR027057">
    <property type="entry name" value="CAXX_Prtase_1"/>
</dbReference>
<accession>A0AA96LMW5</accession>
<evidence type="ECO:0000259" key="10">
    <source>
        <dbReference type="Pfam" id="PF01435"/>
    </source>
</evidence>
<feature type="active site" evidence="6">
    <location>
        <position position="276"/>
    </location>
</feature>
<keyword evidence="9" id="KW-1133">Transmembrane helix</keyword>
<evidence type="ECO:0000256" key="1">
    <source>
        <dbReference type="ARBA" id="ARBA00022670"/>
    </source>
</evidence>
<dbReference type="Pfam" id="PF01435">
    <property type="entry name" value="Peptidase_M48"/>
    <property type="match status" value="1"/>
</dbReference>
<dbReference type="GO" id="GO:0071586">
    <property type="term" value="P:CAAX-box protein processing"/>
    <property type="evidence" value="ECO:0007669"/>
    <property type="project" value="InterPro"/>
</dbReference>
<feature type="transmembrane region" description="Helical" evidence="9">
    <location>
        <begin position="325"/>
        <end position="344"/>
    </location>
</feature>
<evidence type="ECO:0000256" key="2">
    <source>
        <dbReference type="ARBA" id="ARBA00022723"/>
    </source>
</evidence>
<feature type="transmembrane region" description="Helical" evidence="9">
    <location>
        <begin position="5"/>
        <end position="25"/>
    </location>
</feature>
<dbReference type="Pfam" id="PF16491">
    <property type="entry name" value="Peptidase_M48_N"/>
    <property type="match status" value="1"/>
</dbReference>
<proteinExistence type="inferred from homology"/>
<evidence type="ECO:0000256" key="3">
    <source>
        <dbReference type="ARBA" id="ARBA00022801"/>
    </source>
</evidence>
<dbReference type="GO" id="GO:0046872">
    <property type="term" value="F:metal ion binding"/>
    <property type="evidence" value="ECO:0007669"/>
    <property type="project" value="UniProtKB-KW"/>
</dbReference>
<feature type="binding site" evidence="7">
    <location>
        <position position="279"/>
    </location>
    <ligand>
        <name>Zn(2+)</name>
        <dbReference type="ChEBI" id="CHEBI:29105"/>
        <note>catalytic</note>
    </ligand>
</feature>
<feature type="transmembrane region" description="Helical" evidence="9">
    <location>
        <begin position="173"/>
        <end position="195"/>
    </location>
</feature>
<dbReference type="FunFam" id="3.30.2010.10:FF:000010">
    <property type="entry name" value="M48 family peptidase"/>
    <property type="match status" value="1"/>
</dbReference>
<feature type="transmembrane region" description="Helical" evidence="9">
    <location>
        <begin position="98"/>
        <end position="119"/>
    </location>
</feature>
<evidence type="ECO:0000256" key="5">
    <source>
        <dbReference type="ARBA" id="ARBA00023049"/>
    </source>
</evidence>
<feature type="transmembrane region" description="Helical" evidence="9">
    <location>
        <begin position="65"/>
        <end position="86"/>
    </location>
</feature>
<evidence type="ECO:0000256" key="6">
    <source>
        <dbReference type="PIRSR" id="PIRSR627057-1"/>
    </source>
</evidence>
<sequence>MKRFYLWCLAAFACYAIFIVVYVFQGDGFRIPAAMIGTAADPNTFMTHAEIAKADTLSRIHSLTFFLSTPLQMGVTVLLFGVAISFRQLAEKLCRASFLQVMLFVFLFTLVLDVFFLPIDVFLFKIDQAYGLSTETPAMFLGDHGKSFLIDCIGTMVMVGLFRWISSKSPTKWWVWLWLISIPLILFVTFIQPVVLDPLYNDFKPLQNQELKAQILDLAARANIPTDQVYEVNMSERTKAINAYVNGIGGNARIVLWDTILNKLQPNEIMTVMAHEMGHYVERHIYWGIAYGVALSFVGFWLAFHAYRYFLKRWGAVWGFSGERDLAALPILLLLIALMSFLSAPAQNAFSRVIEHRADVYAMKMTGDGDAAIRAFQHIAQENLSPVTQPKLVQWFRGSHPTILERIQYFEQFAKK</sequence>
<keyword evidence="9" id="KW-0472">Membrane</keyword>
<feature type="transmembrane region" description="Helical" evidence="9">
    <location>
        <begin position="285"/>
        <end position="304"/>
    </location>
</feature>
<evidence type="ECO:0000256" key="4">
    <source>
        <dbReference type="ARBA" id="ARBA00022833"/>
    </source>
</evidence>
<evidence type="ECO:0000256" key="8">
    <source>
        <dbReference type="RuleBase" id="RU003983"/>
    </source>
</evidence>
<keyword evidence="4 7" id="KW-0862">Zinc</keyword>
<dbReference type="AlphaFoldDB" id="A0AA96LMW5"/>
<protein>
    <submittedName>
        <fullName evidence="12">M48 family metallopeptidase</fullName>
    </submittedName>
</protein>
<keyword evidence="13" id="KW-1185">Reference proteome</keyword>
<reference evidence="12" key="1">
    <citation type="submission" date="2022-02" db="EMBL/GenBank/DDBJ databases">
        <title>Paenibacillus sp. MBLB1832 Whole Genome Shotgun Sequencing.</title>
        <authorList>
            <person name="Hwang C.Y."/>
            <person name="Cho E.-S."/>
            <person name="Seo M.-J."/>
        </authorList>
    </citation>
    <scope>NUCLEOTIDE SEQUENCE</scope>
    <source>
        <strain evidence="12">MBLB1832</strain>
    </source>
</reference>
<keyword evidence="1 8" id="KW-0645">Protease</keyword>
<evidence type="ECO:0000313" key="13">
    <source>
        <dbReference type="Proteomes" id="UP001304650"/>
    </source>
</evidence>
<dbReference type="CDD" id="cd07343">
    <property type="entry name" value="M48A_Zmpste24p_like"/>
    <property type="match status" value="1"/>
</dbReference>
<feature type="domain" description="Peptidase M48" evidence="10">
    <location>
        <begin position="205"/>
        <end position="410"/>
    </location>
</feature>
<feature type="binding site" evidence="7">
    <location>
        <position position="355"/>
    </location>
    <ligand>
        <name>Zn(2+)</name>
        <dbReference type="ChEBI" id="CHEBI:29105"/>
        <note>catalytic</note>
    </ligand>
</feature>
<feature type="domain" description="CAAX prenyl protease 1 N-terminal" evidence="11">
    <location>
        <begin position="72"/>
        <end position="201"/>
    </location>
</feature>
<dbReference type="InterPro" id="IPR001915">
    <property type="entry name" value="Peptidase_M48"/>
</dbReference>
<dbReference type="Proteomes" id="UP001304650">
    <property type="component" value="Chromosome"/>
</dbReference>
<dbReference type="PANTHER" id="PTHR10120">
    <property type="entry name" value="CAAX PRENYL PROTEASE 1"/>
    <property type="match status" value="1"/>
</dbReference>
<dbReference type="Gene3D" id="3.30.2010.10">
    <property type="entry name" value="Metalloproteases ('zincins'), catalytic domain"/>
    <property type="match status" value="1"/>
</dbReference>
<gene>
    <name evidence="12" type="ORF">MJB10_23300</name>
</gene>
<keyword evidence="5 8" id="KW-0482">Metalloprotease</keyword>